<reference evidence="2" key="1">
    <citation type="submission" date="2020-05" db="EMBL/GenBank/DDBJ databases">
        <title>Mycena genomes resolve the evolution of fungal bioluminescence.</title>
        <authorList>
            <person name="Tsai I.J."/>
        </authorList>
    </citation>
    <scope>NUCLEOTIDE SEQUENCE</scope>
    <source>
        <strain evidence="2">110903Hualien_Pintung</strain>
    </source>
</reference>
<accession>A0A8H6SRP9</accession>
<dbReference type="OrthoDB" id="3066429at2759"/>
<organism evidence="2 3">
    <name type="scientific">Mycena chlorophos</name>
    <name type="common">Agaric fungus</name>
    <name type="synonym">Agaricus chlorophos</name>
    <dbReference type="NCBI Taxonomy" id="658473"/>
    <lineage>
        <taxon>Eukaryota</taxon>
        <taxon>Fungi</taxon>
        <taxon>Dikarya</taxon>
        <taxon>Basidiomycota</taxon>
        <taxon>Agaricomycotina</taxon>
        <taxon>Agaricomycetes</taxon>
        <taxon>Agaricomycetidae</taxon>
        <taxon>Agaricales</taxon>
        <taxon>Marasmiineae</taxon>
        <taxon>Mycenaceae</taxon>
        <taxon>Mycena</taxon>
    </lineage>
</organism>
<feature type="compositionally biased region" description="Polar residues" evidence="1">
    <location>
        <begin position="409"/>
        <end position="419"/>
    </location>
</feature>
<protein>
    <submittedName>
        <fullName evidence="2">Uncharacterized protein</fullName>
    </submittedName>
</protein>
<dbReference type="AlphaFoldDB" id="A0A8H6SRP9"/>
<dbReference type="Proteomes" id="UP000613580">
    <property type="component" value="Unassembled WGS sequence"/>
</dbReference>
<sequence>MTTQHTLEDIRRLLEEREARYHYDAVGLLADIPVFAIPGHEPRSIQPSTSRTAFLCLKSLRELALADNKTLWSLFGDIASLFKGTSPAETLNAIVKAEFQHVEAFRSELSASQAADILTKIRLVLATANLFAIDARVEEEFDAYLPTLGVEDNASDSAITCHFRAEADRGDFFIFPYFLFVEAFLKAPLSTERIQPIPAAIAALDVLVTKTTIHEARHLVATALHGPSYRAPPILQSMFSRGAKTEQDKAEGWIEQGQAHEYFELTRYRSYLVPGLTAMSENPELHEIALRIMGQIAEGPKAGPFYSYLNDAMVAKLADRVWKGTFLTATQFFRAEDVIQFYGAYADLDKMSQAMAAKGMELSSVKTTGARQSSFQTSSNALIKAFSQANSQSNSSRRNLQPADACAATRTQKVWRSAQ</sequence>
<evidence type="ECO:0000313" key="2">
    <source>
        <dbReference type="EMBL" id="KAF7302725.1"/>
    </source>
</evidence>
<feature type="region of interest" description="Disordered" evidence="1">
    <location>
        <begin position="390"/>
        <end position="419"/>
    </location>
</feature>
<evidence type="ECO:0000313" key="3">
    <source>
        <dbReference type="Proteomes" id="UP000613580"/>
    </source>
</evidence>
<dbReference type="EMBL" id="JACAZE010000012">
    <property type="protein sequence ID" value="KAF7302725.1"/>
    <property type="molecule type" value="Genomic_DNA"/>
</dbReference>
<proteinExistence type="predicted"/>
<name>A0A8H6SRP9_MYCCL</name>
<gene>
    <name evidence="2" type="ORF">HMN09_00907400</name>
</gene>
<feature type="compositionally biased region" description="Low complexity" evidence="1">
    <location>
        <begin position="390"/>
        <end position="399"/>
    </location>
</feature>
<keyword evidence="3" id="KW-1185">Reference proteome</keyword>
<evidence type="ECO:0000256" key="1">
    <source>
        <dbReference type="SAM" id="MobiDB-lite"/>
    </source>
</evidence>
<comment type="caution">
    <text evidence="2">The sequence shown here is derived from an EMBL/GenBank/DDBJ whole genome shotgun (WGS) entry which is preliminary data.</text>
</comment>